<dbReference type="EMBL" id="CP036426">
    <property type="protein sequence ID" value="QDV35936.1"/>
    <property type="molecule type" value="Genomic_DNA"/>
</dbReference>
<dbReference type="SUPFAM" id="SSF53067">
    <property type="entry name" value="Actin-like ATPase domain"/>
    <property type="match status" value="1"/>
</dbReference>
<dbReference type="OrthoDB" id="241306at2"/>
<dbReference type="InterPro" id="IPR000600">
    <property type="entry name" value="ROK"/>
</dbReference>
<evidence type="ECO:0000313" key="3">
    <source>
        <dbReference type="Proteomes" id="UP000317835"/>
    </source>
</evidence>
<dbReference type="EC" id="2.7.1.2" evidence="2"/>
<evidence type="ECO:0000313" key="2">
    <source>
        <dbReference type="EMBL" id="QDV35936.1"/>
    </source>
</evidence>
<dbReference type="Gene3D" id="3.30.420.40">
    <property type="match status" value="2"/>
</dbReference>
<protein>
    <submittedName>
        <fullName evidence="2">Glucokinase</fullName>
        <ecNumber evidence="2">2.7.1.2</ecNumber>
    </submittedName>
</protein>
<dbReference type="PANTHER" id="PTHR18964">
    <property type="entry name" value="ROK (REPRESSOR, ORF, KINASE) FAMILY"/>
    <property type="match status" value="1"/>
</dbReference>
<dbReference type="RefSeq" id="WP_145271872.1">
    <property type="nucleotide sequence ID" value="NZ_CP036426.1"/>
</dbReference>
<accession>A0A518H515</accession>
<keyword evidence="2" id="KW-0418">Kinase</keyword>
<name>A0A518H515_9BACT</name>
<keyword evidence="3" id="KW-1185">Reference proteome</keyword>
<dbReference type="AlphaFoldDB" id="A0A518H515"/>
<dbReference type="Pfam" id="PF00480">
    <property type="entry name" value="ROK"/>
    <property type="match status" value="1"/>
</dbReference>
<dbReference type="Proteomes" id="UP000317835">
    <property type="component" value="Chromosome"/>
</dbReference>
<comment type="similarity">
    <text evidence="1">Belongs to the ROK (NagC/XylR) family.</text>
</comment>
<organism evidence="2 3">
    <name type="scientific">Tautonia plasticadhaerens</name>
    <dbReference type="NCBI Taxonomy" id="2527974"/>
    <lineage>
        <taxon>Bacteria</taxon>
        <taxon>Pseudomonadati</taxon>
        <taxon>Planctomycetota</taxon>
        <taxon>Planctomycetia</taxon>
        <taxon>Isosphaerales</taxon>
        <taxon>Isosphaeraceae</taxon>
        <taxon>Tautonia</taxon>
    </lineage>
</organism>
<dbReference type="KEGG" id="tpla:ElP_38450"/>
<dbReference type="PANTHER" id="PTHR18964:SF149">
    <property type="entry name" value="BIFUNCTIONAL UDP-N-ACETYLGLUCOSAMINE 2-EPIMERASE_N-ACETYLMANNOSAMINE KINASE"/>
    <property type="match status" value="1"/>
</dbReference>
<dbReference type="InterPro" id="IPR043129">
    <property type="entry name" value="ATPase_NBD"/>
</dbReference>
<proteinExistence type="inferred from homology"/>
<gene>
    <name evidence="2" type="primary">glcK_1</name>
    <name evidence="2" type="ORF">ElP_38450</name>
</gene>
<evidence type="ECO:0000256" key="1">
    <source>
        <dbReference type="ARBA" id="ARBA00006479"/>
    </source>
</evidence>
<dbReference type="GO" id="GO:0004340">
    <property type="term" value="F:glucokinase activity"/>
    <property type="evidence" value="ECO:0007669"/>
    <property type="project" value="UniProtKB-EC"/>
</dbReference>
<reference evidence="2 3" key="1">
    <citation type="submission" date="2019-02" db="EMBL/GenBank/DDBJ databases">
        <title>Deep-cultivation of Planctomycetes and their phenomic and genomic characterization uncovers novel biology.</title>
        <authorList>
            <person name="Wiegand S."/>
            <person name="Jogler M."/>
            <person name="Boedeker C."/>
            <person name="Pinto D."/>
            <person name="Vollmers J."/>
            <person name="Rivas-Marin E."/>
            <person name="Kohn T."/>
            <person name="Peeters S.H."/>
            <person name="Heuer A."/>
            <person name="Rast P."/>
            <person name="Oberbeckmann S."/>
            <person name="Bunk B."/>
            <person name="Jeske O."/>
            <person name="Meyerdierks A."/>
            <person name="Storesund J.E."/>
            <person name="Kallscheuer N."/>
            <person name="Luecker S."/>
            <person name="Lage O.M."/>
            <person name="Pohl T."/>
            <person name="Merkel B.J."/>
            <person name="Hornburger P."/>
            <person name="Mueller R.-W."/>
            <person name="Bruemmer F."/>
            <person name="Labrenz M."/>
            <person name="Spormann A.M."/>
            <person name="Op den Camp H."/>
            <person name="Overmann J."/>
            <person name="Amann R."/>
            <person name="Jetten M.S.M."/>
            <person name="Mascher T."/>
            <person name="Medema M.H."/>
            <person name="Devos D.P."/>
            <person name="Kaster A.-K."/>
            <person name="Ovreas L."/>
            <person name="Rohde M."/>
            <person name="Galperin M.Y."/>
            <person name="Jogler C."/>
        </authorList>
    </citation>
    <scope>NUCLEOTIDE SEQUENCE [LARGE SCALE GENOMIC DNA]</scope>
    <source>
        <strain evidence="2 3">ElP</strain>
    </source>
</reference>
<keyword evidence="2" id="KW-0808">Transferase</keyword>
<sequence length="345" mass="35959">MSATRSVFIGTDSGATTSKVGAVWDDGTTVSTRLLQHPTNSQEGPAAVVRGWVEAVDSFLAQQQVDWDRVQGVGLAIPGPFRRYGVLDRSANLPGSFAGFDVHTAYATALSEKAGRPVPVTVGNDGDLGGVGEAQRVRGSGTGSVVMLAPGSGLGCAYIDGRGLPLSGDSLAGMEGGHMPSPLQVLGVPAYPCGCGRTWGCVEVYTTLAGLPHLLGAKLEEHPDHELARSDRPMKERAFALRGLAQKGDELALSIFGFQARALGLHVANLAMALDPSYVVIGGGLMDPEATSDEFRSRYLQVVRESAAPFLFPSQRAGMSIVPATLGDLSQAIGAALVALYRSRA</sequence>